<dbReference type="GO" id="GO:0110051">
    <property type="term" value="P:metabolite repair"/>
    <property type="evidence" value="ECO:0007669"/>
    <property type="project" value="TreeGrafter"/>
</dbReference>
<comment type="catalytic activity">
    <reaction evidence="2">
        <text>(6R)-NADPHX = (6S)-NADPHX</text>
        <dbReference type="Rhea" id="RHEA:32227"/>
        <dbReference type="ChEBI" id="CHEBI:64076"/>
        <dbReference type="ChEBI" id="CHEBI:64077"/>
        <dbReference type="EC" id="5.1.99.6"/>
    </reaction>
</comment>
<evidence type="ECO:0000256" key="18">
    <source>
        <dbReference type="ARBA" id="ARBA00032624"/>
    </source>
</evidence>
<keyword evidence="13" id="KW-0520">NAD</keyword>
<dbReference type="NCBIfam" id="TIGR00196">
    <property type="entry name" value="yjeF_cterm"/>
    <property type="match status" value="1"/>
</dbReference>
<evidence type="ECO:0000256" key="11">
    <source>
        <dbReference type="ARBA" id="ARBA00022857"/>
    </source>
</evidence>
<dbReference type="PROSITE" id="PS01050">
    <property type="entry name" value="YJEF_C_2"/>
    <property type="match status" value="1"/>
</dbReference>
<organism evidence="23">
    <name type="scientific">hydrothermal vent metagenome</name>
    <dbReference type="NCBI Taxonomy" id="652676"/>
    <lineage>
        <taxon>unclassified sequences</taxon>
        <taxon>metagenomes</taxon>
        <taxon>ecological metagenomes</taxon>
    </lineage>
</organism>
<evidence type="ECO:0000259" key="22">
    <source>
        <dbReference type="PROSITE" id="PS51385"/>
    </source>
</evidence>
<dbReference type="Pfam" id="PF01256">
    <property type="entry name" value="Carb_kinase"/>
    <property type="match status" value="1"/>
</dbReference>
<keyword evidence="10" id="KW-0067">ATP-binding</keyword>
<protein>
    <recommendedName>
        <fullName evidence="18">Nicotinamide nucleotide repair protein</fullName>
        <ecNumber evidence="7">4.2.1.136</ecNumber>
        <ecNumber evidence="6">5.1.99.6</ecNumber>
    </recommendedName>
</protein>
<dbReference type="PROSITE" id="PS51385">
    <property type="entry name" value="YJEF_N"/>
    <property type="match status" value="1"/>
</dbReference>
<evidence type="ECO:0000256" key="14">
    <source>
        <dbReference type="ARBA" id="ARBA00023235"/>
    </source>
</evidence>
<evidence type="ECO:0000256" key="15">
    <source>
        <dbReference type="ARBA" id="ARBA00023239"/>
    </source>
</evidence>
<dbReference type="EC" id="5.1.99.6" evidence="6"/>
<dbReference type="AlphaFoldDB" id="A0A1W1BBZ6"/>
<evidence type="ECO:0000256" key="4">
    <source>
        <dbReference type="ARBA" id="ARBA00006001"/>
    </source>
</evidence>
<dbReference type="PROSITE" id="PS51383">
    <property type="entry name" value="YJEF_C_3"/>
    <property type="match status" value="1"/>
</dbReference>
<dbReference type="GO" id="GO:0046872">
    <property type="term" value="F:metal ion binding"/>
    <property type="evidence" value="ECO:0007669"/>
    <property type="project" value="UniProtKB-KW"/>
</dbReference>
<comment type="catalytic activity">
    <reaction evidence="20">
        <text>(6S)-NADPHX + ADP = AMP + phosphate + NADPH + H(+)</text>
        <dbReference type="Rhea" id="RHEA:32235"/>
        <dbReference type="ChEBI" id="CHEBI:15378"/>
        <dbReference type="ChEBI" id="CHEBI:43474"/>
        <dbReference type="ChEBI" id="CHEBI:57783"/>
        <dbReference type="ChEBI" id="CHEBI:64076"/>
        <dbReference type="ChEBI" id="CHEBI:456215"/>
        <dbReference type="ChEBI" id="CHEBI:456216"/>
        <dbReference type="EC" id="4.2.1.136"/>
    </reaction>
</comment>
<dbReference type="PANTHER" id="PTHR12592:SF0">
    <property type="entry name" value="ATP-DEPENDENT (S)-NAD(P)H-HYDRATE DEHYDRATASE"/>
    <property type="match status" value="1"/>
</dbReference>
<sequence>MQNLFDEVGSLDKRSCSEFGLTEDLLMEHAAQGMALYIKENFAQGAKLTIVCGCGNNGADGLALARLLHLYCNVTLFLARTPTTQMAKLQYKRIQNLNIKESEVLLESDILVDAIVGTGFKGQLKPEMTALIEDMNSLTAFKIACDIPSGFVFNADITLTMGGLKKSLFCDKVKDLVGEIIVLDLGIHRDLYEIESNCKLLDEADLELPYRTQANTHKGSFGHLSIAHGEMRGASTMSALAATRFGCGLVTLITHDTNNSFHYSLMSATQLPKNTTALCCGMGLGNAFSQDDLETFFDNGLPLILDADIFYMPIILNLLKRDALVLTPHPKEFTALLKLTNLADISIEELQINRFTYVKLFTNKYKNVTLVLKGANVIIAKDEQVFVNPHGTAALAKGGSGDVLSGLIGSLLAQGYSPLNASIHASLTHTTLAKNYTGTDFSLTPDDLIEEIGNL</sequence>
<evidence type="ECO:0000313" key="23">
    <source>
        <dbReference type="EMBL" id="SFV51111.1"/>
    </source>
</evidence>
<comment type="similarity">
    <text evidence="5">In the C-terminal section; belongs to the NnrD/CARKD family.</text>
</comment>
<dbReference type="Pfam" id="PF03853">
    <property type="entry name" value="YjeF_N"/>
    <property type="match status" value="1"/>
</dbReference>
<feature type="domain" description="YjeF N-terminal" evidence="22">
    <location>
        <begin position="8"/>
        <end position="193"/>
    </location>
</feature>
<evidence type="ECO:0000256" key="20">
    <source>
        <dbReference type="ARBA" id="ARBA00049209"/>
    </source>
</evidence>
<dbReference type="GO" id="GO:0052856">
    <property type="term" value="F:NAD(P)HX epimerase activity"/>
    <property type="evidence" value="ECO:0007669"/>
    <property type="project" value="UniProtKB-EC"/>
</dbReference>
<gene>
    <name evidence="23" type="ORF">MNB_SM-4-496</name>
</gene>
<keyword evidence="16" id="KW-0511">Multifunctional enzyme</keyword>
<dbReference type="PIRSF" id="PIRSF017184">
    <property type="entry name" value="Nnr"/>
    <property type="match status" value="1"/>
</dbReference>
<dbReference type="InterPro" id="IPR004443">
    <property type="entry name" value="YjeF_N_dom"/>
</dbReference>
<dbReference type="Gene3D" id="3.40.1190.20">
    <property type="match status" value="1"/>
</dbReference>
<dbReference type="PANTHER" id="PTHR12592">
    <property type="entry name" value="ATP-DEPENDENT (S)-NAD(P)H-HYDRATE DEHYDRATASE FAMILY MEMBER"/>
    <property type="match status" value="1"/>
</dbReference>
<evidence type="ECO:0000256" key="6">
    <source>
        <dbReference type="ARBA" id="ARBA00012228"/>
    </source>
</evidence>
<dbReference type="Gene3D" id="3.40.50.10260">
    <property type="entry name" value="YjeF N-terminal domain"/>
    <property type="match status" value="1"/>
</dbReference>
<dbReference type="HAMAP" id="MF_01965">
    <property type="entry name" value="NADHX_dehydratase"/>
    <property type="match status" value="1"/>
</dbReference>
<evidence type="ECO:0000256" key="2">
    <source>
        <dbReference type="ARBA" id="ARBA00000909"/>
    </source>
</evidence>
<keyword evidence="8" id="KW-0479">Metal-binding</keyword>
<evidence type="ECO:0000256" key="17">
    <source>
        <dbReference type="ARBA" id="ARBA00025153"/>
    </source>
</evidence>
<keyword evidence="12" id="KW-0630">Potassium</keyword>
<dbReference type="SUPFAM" id="SSF64153">
    <property type="entry name" value="YjeF N-terminal domain-like"/>
    <property type="match status" value="1"/>
</dbReference>
<comment type="catalytic activity">
    <reaction evidence="1">
        <text>(6R)-NADHX = (6S)-NADHX</text>
        <dbReference type="Rhea" id="RHEA:32215"/>
        <dbReference type="ChEBI" id="CHEBI:64074"/>
        <dbReference type="ChEBI" id="CHEBI:64075"/>
        <dbReference type="EC" id="5.1.99.6"/>
    </reaction>
</comment>
<evidence type="ECO:0000256" key="9">
    <source>
        <dbReference type="ARBA" id="ARBA00022741"/>
    </source>
</evidence>
<comment type="catalytic activity">
    <reaction evidence="19">
        <text>(6S)-NADHX + ADP = AMP + phosphate + NADH + H(+)</text>
        <dbReference type="Rhea" id="RHEA:32223"/>
        <dbReference type="ChEBI" id="CHEBI:15378"/>
        <dbReference type="ChEBI" id="CHEBI:43474"/>
        <dbReference type="ChEBI" id="CHEBI:57945"/>
        <dbReference type="ChEBI" id="CHEBI:64074"/>
        <dbReference type="ChEBI" id="CHEBI:456215"/>
        <dbReference type="ChEBI" id="CHEBI:456216"/>
        <dbReference type="EC" id="4.2.1.136"/>
    </reaction>
</comment>
<dbReference type="SUPFAM" id="SSF53613">
    <property type="entry name" value="Ribokinase-like"/>
    <property type="match status" value="1"/>
</dbReference>
<dbReference type="InterPro" id="IPR017953">
    <property type="entry name" value="Carbohydrate_kinase_pred_CS"/>
</dbReference>
<keyword evidence="14" id="KW-0413">Isomerase</keyword>
<dbReference type="InterPro" id="IPR036652">
    <property type="entry name" value="YjeF_N_dom_sf"/>
</dbReference>
<reference evidence="23" key="1">
    <citation type="submission" date="2016-10" db="EMBL/GenBank/DDBJ databases">
        <authorList>
            <person name="de Groot N.N."/>
        </authorList>
    </citation>
    <scope>NUCLEOTIDE SEQUENCE</scope>
</reference>
<evidence type="ECO:0000256" key="3">
    <source>
        <dbReference type="ARBA" id="ARBA00001958"/>
    </source>
</evidence>
<accession>A0A1W1BBZ6</accession>
<keyword evidence="15" id="KW-0456">Lyase</keyword>
<name>A0A1W1BBZ6_9ZZZZ</name>
<dbReference type="GO" id="GO:0052855">
    <property type="term" value="F:ADP-dependent NAD(P)H-hydrate dehydratase activity"/>
    <property type="evidence" value="ECO:0007669"/>
    <property type="project" value="UniProtKB-EC"/>
</dbReference>
<dbReference type="InterPro" id="IPR000631">
    <property type="entry name" value="CARKD"/>
</dbReference>
<dbReference type="GO" id="GO:0005524">
    <property type="term" value="F:ATP binding"/>
    <property type="evidence" value="ECO:0007669"/>
    <property type="project" value="UniProtKB-KW"/>
</dbReference>
<evidence type="ECO:0000256" key="8">
    <source>
        <dbReference type="ARBA" id="ARBA00022723"/>
    </source>
</evidence>
<evidence type="ECO:0000256" key="5">
    <source>
        <dbReference type="ARBA" id="ARBA00009524"/>
    </source>
</evidence>
<keyword evidence="11" id="KW-0521">NADP</keyword>
<evidence type="ECO:0000259" key="21">
    <source>
        <dbReference type="PROSITE" id="PS51383"/>
    </source>
</evidence>
<dbReference type="EMBL" id="FPHF01000011">
    <property type="protein sequence ID" value="SFV51111.1"/>
    <property type="molecule type" value="Genomic_DNA"/>
</dbReference>
<evidence type="ECO:0000256" key="13">
    <source>
        <dbReference type="ARBA" id="ARBA00023027"/>
    </source>
</evidence>
<evidence type="ECO:0000256" key="7">
    <source>
        <dbReference type="ARBA" id="ARBA00013129"/>
    </source>
</evidence>
<comment type="similarity">
    <text evidence="4">In the N-terminal section; belongs to the NnrE/AIBP family.</text>
</comment>
<evidence type="ECO:0000256" key="16">
    <source>
        <dbReference type="ARBA" id="ARBA00023268"/>
    </source>
</evidence>
<dbReference type="CDD" id="cd01171">
    <property type="entry name" value="YXKO-related"/>
    <property type="match status" value="1"/>
</dbReference>
<evidence type="ECO:0000256" key="10">
    <source>
        <dbReference type="ARBA" id="ARBA00022840"/>
    </source>
</evidence>
<evidence type="ECO:0000256" key="1">
    <source>
        <dbReference type="ARBA" id="ARBA00000013"/>
    </source>
</evidence>
<keyword evidence="9" id="KW-0547">Nucleotide-binding</keyword>
<dbReference type="NCBIfam" id="TIGR00197">
    <property type="entry name" value="yjeF_nterm"/>
    <property type="match status" value="1"/>
</dbReference>
<proteinExistence type="inferred from homology"/>
<dbReference type="InterPro" id="IPR029056">
    <property type="entry name" value="Ribokinase-like"/>
</dbReference>
<feature type="domain" description="YjeF C-terminal" evidence="21">
    <location>
        <begin position="201"/>
        <end position="455"/>
    </location>
</feature>
<evidence type="ECO:0000256" key="12">
    <source>
        <dbReference type="ARBA" id="ARBA00022958"/>
    </source>
</evidence>
<dbReference type="HAMAP" id="MF_01966">
    <property type="entry name" value="NADHX_epimerase"/>
    <property type="match status" value="1"/>
</dbReference>
<dbReference type="EC" id="4.2.1.136" evidence="7"/>
<dbReference type="InterPro" id="IPR030677">
    <property type="entry name" value="Nnr"/>
</dbReference>
<comment type="cofactor">
    <cofactor evidence="3">
        <name>K(+)</name>
        <dbReference type="ChEBI" id="CHEBI:29103"/>
    </cofactor>
</comment>
<evidence type="ECO:0000256" key="19">
    <source>
        <dbReference type="ARBA" id="ARBA00048238"/>
    </source>
</evidence>
<comment type="function">
    <text evidence="17">Bifunctional enzyme that catalyzes the epimerization of the S- and R-forms of NAD(P)HX and the dehydration of the S-form of NAD(P)HX at the expense of ADP, which is converted to AMP. This allows the repair of both epimers of NAD(P)HX, a damaged form of NAD(P)H that is a result of enzymatic or heat-dependent hydration.</text>
</comment>